<dbReference type="GO" id="GO:0000976">
    <property type="term" value="F:transcription cis-regulatory region binding"/>
    <property type="evidence" value="ECO:0007669"/>
    <property type="project" value="TreeGrafter"/>
</dbReference>
<dbReference type="InterPro" id="IPR028082">
    <property type="entry name" value="Peripla_BP_I"/>
</dbReference>
<evidence type="ECO:0000256" key="2">
    <source>
        <dbReference type="ARBA" id="ARBA00023125"/>
    </source>
</evidence>
<dbReference type="CDD" id="cd06286">
    <property type="entry name" value="PBP1_CcpB-like"/>
    <property type="match status" value="1"/>
</dbReference>
<organism evidence="5 6">
    <name type="scientific">Lactococcus garvieae</name>
    <dbReference type="NCBI Taxonomy" id="1363"/>
    <lineage>
        <taxon>Bacteria</taxon>
        <taxon>Bacillati</taxon>
        <taxon>Bacillota</taxon>
        <taxon>Bacilli</taxon>
        <taxon>Lactobacillales</taxon>
        <taxon>Streptococcaceae</taxon>
        <taxon>Lactococcus</taxon>
    </lineage>
</organism>
<name>A0A1I4GKV5_9LACT</name>
<evidence type="ECO:0000256" key="1">
    <source>
        <dbReference type="ARBA" id="ARBA00023015"/>
    </source>
</evidence>
<dbReference type="EMBL" id="FOTJ01000004">
    <property type="protein sequence ID" value="SFL30120.1"/>
    <property type="molecule type" value="Genomic_DNA"/>
</dbReference>
<dbReference type="Gene3D" id="1.10.260.40">
    <property type="entry name" value="lambda repressor-like DNA-binding domains"/>
    <property type="match status" value="1"/>
</dbReference>
<gene>
    <name evidence="5" type="ORF">SAMN05216438_10490</name>
</gene>
<evidence type="ECO:0000313" key="5">
    <source>
        <dbReference type="EMBL" id="SFL30120.1"/>
    </source>
</evidence>
<sequence>MTSLSDIAKITGYSKATVSRVLSGNGYASQQTREDILKTAAELDYATNAIAQELASGATHNIGVVLPYIKSPFFSKILEGILEKSFETGYKIIILPSNYNQDLEIEYLEKLRKKAFEAIIFTSRQVPEETILKYQKYGPIVLCYKPEHSGIPATYANRIPAYREAFEWLKEQQCSNIGFLLSRGKSPTISTTLQAYKDVYQLEARPEQIKSGLISAEDAYRLAPQLTQFDGIFANSDEIAANVWRWFEEQGLPKPIIVGQERLLAGQLLKLPTIDNHCRQVGRMAFEQAVSKANKQTSVHSEFILER</sequence>
<reference evidence="5 6" key="1">
    <citation type="submission" date="2016-10" db="EMBL/GenBank/DDBJ databases">
        <authorList>
            <person name="de Groot N.N."/>
        </authorList>
    </citation>
    <scope>NUCLEOTIDE SEQUENCE [LARGE SCALE GENOMIC DNA]</scope>
    <source>
        <strain evidence="5 6">M79</strain>
    </source>
</reference>
<evidence type="ECO:0000313" key="6">
    <source>
        <dbReference type="Proteomes" id="UP000181969"/>
    </source>
</evidence>
<dbReference type="InterPro" id="IPR000843">
    <property type="entry name" value="HTH_LacI"/>
</dbReference>
<proteinExistence type="predicted"/>
<dbReference type="PANTHER" id="PTHR30146">
    <property type="entry name" value="LACI-RELATED TRANSCRIPTIONAL REPRESSOR"/>
    <property type="match status" value="1"/>
</dbReference>
<evidence type="ECO:0000259" key="4">
    <source>
        <dbReference type="PROSITE" id="PS50932"/>
    </source>
</evidence>
<dbReference type="Proteomes" id="UP000181969">
    <property type="component" value="Unassembled WGS sequence"/>
</dbReference>
<dbReference type="SMART" id="SM00354">
    <property type="entry name" value="HTH_LACI"/>
    <property type="match status" value="1"/>
</dbReference>
<dbReference type="RefSeq" id="WP_074750963.1">
    <property type="nucleotide sequence ID" value="NZ_CAXVJC010000009.1"/>
</dbReference>
<dbReference type="InterPro" id="IPR010982">
    <property type="entry name" value="Lambda_DNA-bd_dom_sf"/>
</dbReference>
<dbReference type="GO" id="GO:0003700">
    <property type="term" value="F:DNA-binding transcription factor activity"/>
    <property type="evidence" value="ECO:0007669"/>
    <property type="project" value="TreeGrafter"/>
</dbReference>
<feature type="domain" description="HTH lacI-type" evidence="4">
    <location>
        <begin position="2"/>
        <end position="56"/>
    </location>
</feature>
<dbReference type="Pfam" id="PF00532">
    <property type="entry name" value="Peripla_BP_1"/>
    <property type="match status" value="1"/>
</dbReference>
<keyword evidence="1" id="KW-0805">Transcription regulation</keyword>
<accession>A0A1I4GKV5</accession>
<dbReference type="CDD" id="cd01392">
    <property type="entry name" value="HTH_LacI"/>
    <property type="match status" value="1"/>
</dbReference>
<dbReference type="SUPFAM" id="SSF47413">
    <property type="entry name" value="lambda repressor-like DNA-binding domains"/>
    <property type="match status" value="1"/>
</dbReference>
<dbReference type="PROSITE" id="PS50932">
    <property type="entry name" value="HTH_LACI_2"/>
    <property type="match status" value="1"/>
</dbReference>
<dbReference type="PANTHER" id="PTHR30146:SF105">
    <property type="entry name" value="CATABOLITE CONTROL PROTEIN B"/>
    <property type="match status" value="1"/>
</dbReference>
<dbReference type="Pfam" id="PF00356">
    <property type="entry name" value="LacI"/>
    <property type="match status" value="1"/>
</dbReference>
<dbReference type="InterPro" id="IPR001761">
    <property type="entry name" value="Peripla_BP/Lac1_sug-bd_dom"/>
</dbReference>
<keyword evidence="2 5" id="KW-0238">DNA-binding</keyword>
<evidence type="ECO:0000256" key="3">
    <source>
        <dbReference type="ARBA" id="ARBA00023163"/>
    </source>
</evidence>
<dbReference type="OrthoDB" id="9775106at2"/>
<keyword evidence="3" id="KW-0804">Transcription</keyword>
<dbReference type="SUPFAM" id="SSF53822">
    <property type="entry name" value="Periplasmic binding protein-like I"/>
    <property type="match status" value="1"/>
</dbReference>
<protein>
    <submittedName>
        <fullName evidence="5">DNA-binding transcriptional regulator, LacI/PurR family</fullName>
    </submittedName>
</protein>
<dbReference type="AlphaFoldDB" id="A0A1I4GKV5"/>
<dbReference type="Gene3D" id="3.40.50.2300">
    <property type="match status" value="2"/>
</dbReference>